<evidence type="ECO:0000256" key="4">
    <source>
        <dbReference type="ARBA" id="ARBA00007505"/>
    </source>
</evidence>
<keyword evidence="13" id="KW-0325">Glycoprotein</keyword>
<dbReference type="InterPro" id="IPR036291">
    <property type="entry name" value="NAD(P)-bd_dom_sf"/>
</dbReference>
<reference evidence="16 17" key="1">
    <citation type="journal article" date="2015" name="Nature">
        <title>rRNA introns, odd ribosomes, and small enigmatic genomes across a large radiation of phyla.</title>
        <authorList>
            <person name="Brown C.T."/>
            <person name="Hug L.A."/>
            <person name="Thomas B.C."/>
            <person name="Sharon I."/>
            <person name="Castelle C.J."/>
            <person name="Singh A."/>
            <person name="Wilkins M.J."/>
            <person name="Williams K.H."/>
            <person name="Banfield J.F."/>
        </authorList>
    </citation>
    <scope>NUCLEOTIDE SEQUENCE [LARGE SCALE GENOMIC DNA]</scope>
</reference>
<evidence type="ECO:0000256" key="10">
    <source>
        <dbReference type="ARBA" id="ARBA00023027"/>
    </source>
</evidence>
<evidence type="ECO:0000313" key="17">
    <source>
        <dbReference type="Proteomes" id="UP000033918"/>
    </source>
</evidence>
<dbReference type="PANTHER" id="PTHR43078">
    <property type="entry name" value="UDP-GLUCURONIC ACID DECARBOXYLASE-RELATED"/>
    <property type="match status" value="1"/>
</dbReference>
<dbReference type="SUPFAM" id="SSF51735">
    <property type="entry name" value="NAD(P)-binding Rossmann-fold domains"/>
    <property type="match status" value="1"/>
</dbReference>
<comment type="similarity">
    <text evidence="4">Belongs to the NAD(P)-dependent epimerase/dehydratase family. UDP-glucuronic acid decarboxylase subfamily.</text>
</comment>
<organism evidence="16 17">
    <name type="scientific">Candidatus Wolfebacteria bacterium GW2011_GWB1_41_12</name>
    <dbReference type="NCBI Taxonomy" id="1619006"/>
    <lineage>
        <taxon>Bacteria</taxon>
        <taxon>Candidatus Wolfeibacteriota</taxon>
    </lineage>
</organism>
<dbReference type="EC" id="4.1.1.35" evidence="5"/>
<evidence type="ECO:0000256" key="1">
    <source>
        <dbReference type="ARBA" id="ARBA00001911"/>
    </source>
</evidence>
<evidence type="ECO:0000259" key="15">
    <source>
        <dbReference type="Pfam" id="PF16363"/>
    </source>
</evidence>
<dbReference type="GO" id="GO:0048040">
    <property type="term" value="F:UDP-glucuronate decarboxylase activity"/>
    <property type="evidence" value="ECO:0007669"/>
    <property type="project" value="UniProtKB-EC"/>
</dbReference>
<comment type="pathway">
    <text evidence="3">Nucleotide-sugar biosynthesis; UDP-alpha-D-xylose biosynthesis; UDP-alpha-D-xylose from UDP-alpha-D-glucuronate: step 1/1.</text>
</comment>
<keyword evidence="10" id="KW-0520">NAD</keyword>
<evidence type="ECO:0000256" key="6">
    <source>
        <dbReference type="ARBA" id="ARBA00022692"/>
    </source>
</evidence>
<dbReference type="GO" id="GO:0005737">
    <property type="term" value="C:cytoplasm"/>
    <property type="evidence" value="ECO:0007669"/>
    <property type="project" value="TreeGrafter"/>
</dbReference>
<dbReference type="SUPFAM" id="SSF53756">
    <property type="entry name" value="UDP-Glycosyltransferase/glycogen phosphorylase"/>
    <property type="match status" value="1"/>
</dbReference>
<gene>
    <name evidence="16" type="ORF">UU38_C0001G0045</name>
</gene>
<comment type="cofactor">
    <cofactor evidence="1">
        <name>NAD(+)</name>
        <dbReference type="ChEBI" id="CHEBI:57540"/>
    </cofactor>
</comment>
<dbReference type="FunFam" id="3.40.50.720:FF:000065">
    <property type="entry name" value="UDP-glucuronic acid decarboxylase 1"/>
    <property type="match status" value="1"/>
</dbReference>
<dbReference type="Gene3D" id="3.40.50.720">
    <property type="entry name" value="NAD(P)-binding Rossmann-like Domain"/>
    <property type="match status" value="1"/>
</dbReference>
<dbReference type="Pfam" id="PF16363">
    <property type="entry name" value="GDP_Man_Dehyd"/>
    <property type="match status" value="1"/>
</dbReference>
<keyword evidence="7" id="KW-0210">Decarboxylase</keyword>
<dbReference type="CDD" id="cd05230">
    <property type="entry name" value="UGD_SDR_e"/>
    <property type="match status" value="1"/>
</dbReference>
<dbReference type="GO" id="GO:0042732">
    <property type="term" value="P:D-xylose metabolic process"/>
    <property type="evidence" value="ECO:0007669"/>
    <property type="project" value="InterPro"/>
</dbReference>
<proteinExistence type="inferred from homology"/>
<evidence type="ECO:0000313" key="16">
    <source>
        <dbReference type="EMBL" id="KKR89143.1"/>
    </source>
</evidence>
<comment type="subcellular location">
    <subcellularLocation>
        <location evidence="2">Golgi apparatus</location>
        <location evidence="2">Golgi stack membrane</location>
        <topology evidence="2">Single-pass type II membrane protein</topology>
    </subcellularLocation>
</comment>
<evidence type="ECO:0000256" key="3">
    <source>
        <dbReference type="ARBA" id="ARBA00005100"/>
    </source>
</evidence>
<evidence type="ECO:0000256" key="7">
    <source>
        <dbReference type="ARBA" id="ARBA00022793"/>
    </source>
</evidence>
<sequence>MKSKEKNKKILVTGGAGFIGSHLCDYLLTRGNKVTCVDNFYSGSKDNIRHLLSHPNFKFIEHDIINPFFLEVDEIYNLACPASPISYQFDPVYTIKTNVLGAVNMLELARTNGAKIMQASTSEIYGDPLEHPQKETYCGNIDPTGPRSCYDEGKRAAETLFSDYAREFNVNIRIVRIFNTYGPKMALDDGRVISNFIIQALKNEDITIYGRGNQTRSFMYIDDLIAGMAAMMENSDFGGPINLGNPNEMTIKKLAQMIIKLTGSGSKIIYLPEVTNDPQKRRPDISLAKEKLNWRPRVDFETGLKKTIEYFKERVKNKTNILVFSTVYDDPIEGNLEKNVKDLVREMPNFHFHIIAGKFRSDLPKIHQGENFTIYRVGIGGNLDKYLLALIGPFKAMKLHKSHKFPLAWSIRATYGSLAALIFKFFSKVPFMVLFHQADLAKAEHRKVRLIWPIYKLILKKSGAIHLPDDIFIKEQRSAGDYEIIPFSTESTLEIRKVKEIHHKIIHKLNKKLVKPK</sequence>
<comment type="caution">
    <text evidence="16">The sequence shown here is derived from an EMBL/GenBank/DDBJ whole genome shotgun (WGS) entry which is preliminary data.</text>
</comment>
<evidence type="ECO:0000256" key="9">
    <source>
        <dbReference type="ARBA" id="ARBA00022989"/>
    </source>
</evidence>
<dbReference type="UniPathway" id="UPA00796">
    <property type="reaction ID" value="UER00771"/>
</dbReference>
<dbReference type="PANTHER" id="PTHR43078:SF6">
    <property type="entry name" value="UDP-GLUCURONIC ACID DECARBOXYLASE 1"/>
    <property type="match status" value="1"/>
</dbReference>
<evidence type="ECO:0000256" key="11">
    <source>
        <dbReference type="ARBA" id="ARBA00023034"/>
    </source>
</evidence>
<dbReference type="PATRIC" id="fig|1619006.3.peg.48"/>
<evidence type="ECO:0000256" key="8">
    <source>
        <dbReference type="ARBA" id="ARBA00022968"/>
    </source>
</evidence>
<keyword evidence="8" id="KW-0735">Signal-anchor</keyword>
<keyword evidence="11" id="KW-0333">Golgi apparatus</keyword>
<name>A0A0G0UK48_9BACT</name>
<keyword evidence="12" id="KW-0472">Membrane</keyword>
<evidence type="ECO:0000256" key="14">
    <source>
        <dbReference type="ARBA" id="ARBA00023239"/>
    </source>
</evidence>
<accession>A0A0G0UK48</accession>
<dbReference type="GO" id="GO:0070403">
    <property type="term" value="F:NAD+ binding"/>
    <property type="evidence" value="ECO:0007669"/>
    <property type="project" value="InterPro"/>
</dbReference>
<protein>
    <recommendedName>
        <fullName evidence="5">UDP-glucuronate decarboxylase</fullName>
        <ecNumber evidence="5">4.1.1.35</ecNumber>
    </recommendedName>
</protein>
<evidence type="ECO:0000256" key="5">
    <source>
        <dbReference type="ARBA" id="ARBA00012290"/>
    </source>
</evidence>
<dbReference type="InterPro" id="IPR016040">
    <property type="entry name" value="NAD(P)-bd_dom"/>
</dbReference>
<dbReference type="EMBL" id="LCAK01000001">
    <property type="protein sequence ID" value="KKR89143.1"/>
    <property type="molecule type" value="Genomic_DNA"/>
</dbReference>
<dbReference type="GO" id="GO:0033320">
    <property type="term" value="P:UDP-D-xylose biosynthetic process"/>
    <property type="evidence" value="ECO:0007669"/>
    <property type="project" value="UniProtKB-UniPathway"/>
</dbReference>
<feature type="domain" description="NAD(P)-binding" evidence="15">
    <location>
        <begin position="11"/>
        <end position="307"/>
    </location>
</feature>
<keyword evidence="6" id="KW-0812">Transmembrane</keyword>
<keyword evidence="14" id="KW-0456">Lyase</keyword>
<evidence type="ECO:0000256" key="13">
    <source>
        <dbReference type="ARBA" id="ARBA00023180"/>
    </source>
</evidence>
<dbReference type="InterPro" id="IPR044516">
    <property type="entry name" value="UXS-like"/>
</dbReference>
<keyword evidence="9" id="KW-1133">Transmembrane helix</keyword>
<evidence type="ECO:0000256" key="2">
    <source>
        <dbReference type="ARBA" id="ARBA00004447"/>
    </source>
</evidence>
<dbReference type="Gene3D" id="3.40.50.2000">
    <property type="entry name" value="Glycogen Phosphorylase B"/>
    <property type="match status" value="1"/>
</dbReference>
<dbReference type="AlphaFoldDB" id="A0A0G0UK48"/>
<dbReference type="Proteomes" id="UP000033918">
    <property type="component" value="Unassembled WGS sequence"/>
</dbReference>
<evidence type="ECO:0000256" key="12">
    <source>
        <dbReference type="ARBA" id="ARBA00023136"/>
    </source>
</evidence>